<dbReference type="PANTHER" id="PTHR30204:SF90">
    <property type="entry name" value="HTH-TYPE TRANSCRIPTIONAL ACTIVATOR MTA"/>
    <property type="match status" value="1"/>
</dbReference>
<dbReference type="InterPro" id="IPR009061">
    <property type="entry name" value="DNA-bd_dom_put_sf"/>
</dbReference>
<evidence type="ECO:0000256" key="2">
    <source>
        <dbReference type="ARBA" id="ARBA00023125"/>
    </source>
</evidence>
<evidence type="ECO:0000256" key="1">
    <source>
        <dbReference type="ARBA" id="ARBA00023015"/>
    </source>
</evidence>
<evidence type="ECO:0000256" key="3">
    <source>
        <dbReference type="ARBA" id="ARBA00023159"/>
    </source>
</evidence>
<keyword evidence="1" id="KW-0805">Transcription regulation</keyword>
<dbReference type="InterPro" id="IPR012925">
    <property type="entry name" value="TipAS_dom"/>
</dbReference>
<evidence type="ECO:0000313" key="8">
    <source>
        <dbReference type="Proteomes" id="UP000503297"/>
    </source>
</evidence>
<dbReference type="EMBL" id="CP053716">
    <property type="protein sequence ID" value="QKF07113.1"/>
    <property type="molecule type" value="Genomic_DNA"/>
</dbReference>
<name>A0A6M8J3E5_9ACTN</name>
<reference evidence="8" key="1">
    <citation type="submission" date="2020-05" db="EMBL/GenBank/DDBJ databases">
        <title>Novel species in genus Nocardioides.</title>
        <authorList>
            <person name="Zhang G."/>
        </authorList>
    </citation>
    <scope>NUCLEOTIDE SEQUENCE [LARGE SCALE GENOMIC DNA]</scope>
    <source>
        <strain evidence="8">zg-1050</strain>
    </source>
</reference>
<keyword evidence="2" id="KW-0238">DNA-binding</keyword>
<dbReference type="CDD" id="cd01106">
    <property type="entry name" value="HTH_TipAL-Mta"/>
    <property type="match status" value="1"/>
</dbReference>
<feature type="region of interest" description="Disordered" evidence="5">
    <location>
        <begin position="1"/>
        <end position="47"/>
    </location>
</feature>
<dbReference type="InterPro" id="IPR000551">
    <property type="entry name" value="MerR-type_HTH_dom"/>
</dbReference>
<dbReference type="PROSITE" id="PS50937">
    <property type="entry name" value="HTH_MERR_2"/>
    <property type="match status" value="1"/>
</dbReference>
<dbReference type="Pfam" id="PF07739">
    <property type="entry name" value="TipAS"/>
    <property type="match status" value="1"/>
</dbReference>
<proteinExistence type="predicted"/>
<keyword evidence="4" id="KW-0804">Transcription</keyword>
<feature type="domain" description="HTH merR-type" evidence="6">
    <location>
        <begin position="47"/>
        <end position="115"/>
    </location>
</feature>
<dbReference type="Gene3D" id="1.10.490.50">
    <property type="entry name" value="Antibiotic binding domain of TipA-like multidrug resistance regulators"/>
    <property type="match status" value="1"/>
</dbReference>
<dbReference type="AlphaFoldDB" id="A0A6M8J3E5"/>
<dbReference type="PROSITE" id="PS00552">
    <property type="entry name" value="HTH_MERR_1"/>
    <property type="match status" value="1"/>
</dbReference>
<dbReference type="PRINTS" id="PR00040">
    <property type="entry name" value="HTHMERR"/>
</dbReference>
<dbReference type="Proteomes" id="UP000503297">
    <property type="component" value="Chromosome"/>
</dbReference>
<evidence type="ECO:0000313" key="7">
    <source>
        <dbReference type="EMBL" id="QKF07113.1"/>
    </source>
</evidence>
<feature type="compositionally biased region" description="Polar residues" evidence="5">
    <location>
        <begin position="38"/>
        <end position="47"/>
    </location>
</feature>
<dbReference type="SUPFAM" id="SSF89082">
    <property type="entry name" value="Antibiotic binding domain of TipA-like multidrug resistance regulators"/>
    <property type="match status" value="1"/>
</dbReference>
<evidence type="ECO:0000259" key="6">
    <source>
        <dbReference type="PROSITE" id="PS50937"/>
    </source>
</evidence>
<evidence type="ECO:0000256" key="4">
    <source>
        <dbReference type="ARBA" id="ARBA00023163"/>
    </source>
</evidence>
<dbReference type="GO" id="GO:0003677">
    <property type="term" value="F:DNA binding"/>
    <property type="evidence" value="ECO:0007669"/>
    <property type="project" value="UniProtKB-KW"/>
</dbReference>
<dbReference type="KEGG" id="bwa:HLV38_02445"/>
<dbReference type="GO" id="GO:0003700">
    <property type="term" value="F:DNA-binding transcription factor activity"/>
    <property type="evidence" value="ECO:0007669"/>
    <property type="project" value="InterPro"/>
</dbReference>
<dbReference type="InterPro" id="IPR036244">
    <property type="entry name" value="TipA-like_antibiotic-bd"/>
</dbReference>
<dbReference type="SMART" id="SM00422">
    <property type="entry name" value="HTH_MERR"/>
    <property type="match status" value="1"/>
</dbReference>
<dbReference type="SUPFAM" id="SSF46955">
    <property type="entry name" value="Putative DNA-binding domain"/>
    <property type="match status" value="1"/>
</dbReference>
<keyword evidence="8" id="KW-1185">Reference proteome</keyword>
<keyword evidence="3" id="KW-0010">Activator</keyword>
<accession>A0A6M8J3E5</accession>
<dbReference type="Pfam" id="PF13411">
    <property type="entry name" value="MerR_1"/>
    <property type="match status" value="1"/>
</dbReference>
<gene>
    <name evidence="7" type="ORF">HLV38_02445</name>
</gene>
<dbReference type="InterPro" id="IPR047057">
    <property type="entry name" value="MerR_fam"/>
</dbReference>
<sequence length="297" mass="32642">MNANRHDANTPSAAQRRGADATLASAPIPRTRPHADANTAQRRSSAGMTVGQVAELAGISTRTLRHYEDAGLLTPARARNGYRVYAPADVRRLSQIMAMRACGMPLSLIGRITQGSASDLRAALSSHLLSLAVEQRAIADAIARTQAALATIERIDDMDDRQKFEEVKAAELARFEETYGQEARQRYGAEAIEQTNARIAAMSREEWDDMKQLEERVKQQLACAIATGDVQSDEAEELARLHAQWIRTHWGTGYRVEAHLGLAQMYLVDPRFTAYYDDAAGTGATRFLVDALHAHLG</sequence>
<dbReference type="PANTHER" id="PTHR30204">
    <property type="entry name" value="REDOX-CYCLING DRUG-SENSING TRANSCRIPTIONAL ACTIVATOR SOXR"/>
    <property type="match status" value="1"/>
</dbReference>
<protein>
    <submittedName>
        <fullName evidence="7">MerR family transcriptional regulator</fullName>
    </submittedName>
</protein>
<organism evidence="7 8">
    <name type="scientific">Berryella wangjianweii</name>
    <dbReference type="NCBI Taxonomy" id="2734634"/>
    <lineage>
        <taxon>Bacteria</taxon>
        <taxon>Bacillati</taxon>
        <taxon>Actinomycetota</taxon>
        <taxon>Coriobacteriia</taxon>
        <taxon>Eggerthellales</taxon>
        <taxon>Eggerthellaceae</taxon>
        <taxon>Berryella</taxon>
    </lineage>
</organism>
<dbReference type="Gene3D" id="1.10.1660.10">
    <property type="match status" value="1"/>
</dbReference>
<evidence type="ECO:0000256" key="5">
    <source>
        <dbReference type="SAM" id="MobiDB-lite"/>
    </source>
</evidence>